<evidence type="ECO:0000256" key="3">
    <source>
        <dbReference type="ARBA" id="ARBA00023274"/>
    </source>
</evidence>
<dbReference type="InterPro" id="IPR001705">
    <property type="entry name" value="Ribosomal_bL33"/>
</dbReference>
<evidence type="ECO:0000256" key="1">
    <source>
        <dbReference type="ARBA" id="ARBA00007596"/>
    </source>
</evidence>
<dbReference type="GO" id="GO:0006412">
    <property type="term" value="P:translation"/>
    <property type="evidence" value="ECO:0007669"/>
    <property type="project" value="UniProtKB-UniRule"/>
</dbReference>
<dbReference type="GO" id="GO:0003735">
    <property type="term" value="F:structural constituent of ribosome"/>
    <property type="evidence" value="ECO:0007669"/>
    <property type="project" value="InterPro"/>
</dbReference>
<dbReference type="AlphaFoldDB" id="A0A3P3XNH7"/>
<proteinExistence type="inferred from homology"/>
<evidence type="ECO:0000256" key="4">
    <source>
        <dbReference type="ARBA" id="ARBA00035176"/>
    </source>
</evidence>
<evidence type="ECO:0000256" key="2">
    <source>
        <dbReference type="ARBA" id="ARBA00022980"/>
    </source>
</evidence>
<dbReference type="PANTHER" id="PTHR43168">
    <property type="entry name" value="50S RIBOSOMAL PROTEIN L33, CHLOROPLASTIC"/>
    <property type="match status" value="1"/>
</dbReference>
<dbReference type="GO" id="GO:0005840">
    <property type="term" value="C:ribosome"/>
    <property type="evidence" value="ECO:0007669"/>
    <property type="project" value="UniProtKB-KW"/>
</dbReference>
<dbReference type="InterPro" id="IPR011332">
    <property type="entry name" value="Ribosomal_zn-bd"/>
</dbReference>
<dbReference type="HAMAP" id="MF_00294">
    <property type="entry name" value="Ribosomal_bL33"/>
    <property type="match status" value="1"/>
</dbReference>
<evidence type="ECO:0000256" key="5">
    <source>
        <dbReference type="HAMAP-Rule" id="MF_00294"/>
    </source>
</evidence>
<dbReference type="NCBIfam" id="NF001860">
    <property type="entry name" value="PRK00595.1"/>
    <property type="match status" value="1"/>
</dbReference>
<comment type="similarity">
    <text evidence="1 5">Belongs to the bacterial ribosomal protein bL33 family.</text>
</comment>
<keyword evidence="2 5" id="KW-0689">Ribosomal protein</keyword>
<evidence type="ECO:0000313" key="6">
    <source>
        <dbReference type="EMBL" id="SLM17841.1"/>
    </source>
</evidence>
<protein>
    <recommendedName>
        <fullName evidence="4 5">Large ribosomal subunit protein bL33</fullName>
    </recommendedName>
</protein>
<dbReference type="GO" id="GO:0005737">
    <property type="term" value="C:cytoplasm"/>
    <property type="evidence" value="ECO:0007669"/>
    <property type="project" value="UniProtKB-ARBA"/>
</dbReference>
<gene>
    <name evidence="5 6" type="primary">rpmG</name>
    <name evidence="6" type="ORF">SPIRO4BDMA_40410</name>
</gene>
<dbReference type="EMBL" id="FWDO01000004">
    <property type="protein sequence ID" value="SLM17841.1"/>
    <property type="molecule type" value="Genomic_DNA"/>
</dbReference>
<dbReference type="PANTHER" id="PTHR43168:SF2">
    <property type="entry name" value="LARGE RIBOSOMAL SUBUNIT PROTEIN BL33C"/>
    <property type="match status" value="1"/>
</dbReference>
<reference evidence="6" key="1">
    <citation type="submission" date="2017-02" db="EMBL/GenBank/DDBJ databases">
        <authorList>
            <person name="Regsiter A."/>
            <person name="William W."/>
        </authorList>
    </citation>
    <scope>NUCLEOTIDE SEQUENCE</scope>
    <source>
        <strain evidence="6">BdmA 4</strain>
    </source>
</reference>
<sequence>MGAMASKKKQNVEIIALQCTECKRRNYTTKKNRKTTQDKLELMKYCKWDRKHTLHKETKVK</sequence>
<dbReference type="InterPro" id="IPR038584">
    <property type="entry name" value="Ribosomal_bL33_sf"/>
</dbReference>
<keyword evidence="3 5" id="KW-0687">Ribonucleoprotein</keyword>
<dbReference type="NCBIfam" id="TIGR01023">
    <property type="entry name" value="rpmG_bact"/>
    <property type="match status" value="1"/>
</dbReference>
<dbReference type="Gene3D" id="2.20.28.120">
    <property type="entry name" value="Ribosomal protein L33"/>
    <property type="match status" value="1"/>
</dbReference>
<dbReference type="GO" id="GO:1990904">
    <property type="term" value="C:ribonucleoprotein complex"/>
    <property type="evidence" value="ECO:0007669"/>
    <property type="project" value="UniProtKB-KW"/>
</dbReference>
<name>A0A3P3XNH7_9SPIR</name>
<dbReference type="PROSITE" id="PS00582">
    <property type="entry name" value="RIBOSOMAL_L33"/>
    <property type="match status" value="1"/>
</dbReference>
<dbReference type="InterPro" id="IPR018264">
    <property type="entry name" value="Ribosomal_bL33_CS"/>
</dbReference>
<dbReference type="SUPFAM" id="SSF57829">
    <property type="entry name" value="Zn-binding ribosomal proteins"/>
    <property type="match status" value="1"/>
</dbReference>
<dbReference type="NCBIfam" id="NF001764">
    <property type="entry name" value="PRK00504.1"/>
    <property type="match status" value="1"/>
</dbReference>
<organism evidence="6">
    <name type="scientific">uncultured spirochete</name>
    <dbReference type="NCBI Taxonomy" id="156406"/>
    <lineage>
        <taxon>Bacteria</taxon>
        <taxon>Pseudomonadati</taxon>
        <taxon>Spirochaetota</taxon>
        <taxon>Spirochaetia</taxon>
        <taxon>Spirochaetales</taxon>
        <taxon>environmental samples</taxon>
    </lineage>
</organism>
<accession>A0A3P3XNH7</accession>
<dbReference type="Pfam" id="PF00471">
    <property type="entry name" value="Ribosomal_L33"/>
    <property type="match status" value="1"/>
</dbReference>